<sequence>MNTAQVIPFQKPPQPKQEAGKSMYSDKFVQGYVMSSRLYRKEVWPFLSDAARNVYEQLENWINGQLKETDHISHRQIQGGELKGSNKLSSATVSSGLKELIWFEVVTVIEKNNRIGNKYRINEVSLVEYFEQFSALEIKALRFSNESASISEALQLVKRQPISNESASASGSGASIDIPLDSLEFKKRTSSVDNSETEIFNDSVEYHEDNKNLYSLRELAGVYTIQTDLADQAKRINPKLDDSKILSELKNFAQWSTSREKTTAQGWMNYWIYRIQKLSTTKAKSSKPKSKGLSDAQLNYFVSELCNYQSFKSKHSNVGESQKAFETRISSNIRKPEYADTYGPYLHELGFVVDLGASL</sequence>
<comment type="caution">
    <text evidence="2">The sequence shown here is derived from an EMBL/GenBank/DDBJ whole genome shotgun (WGS) entry which is preliminary data.</text>
</comment>
<dbReference type="Proteomes" id="UP000018444">
    <property type="component" value="Unassembled WGS sequence"/>
</dbReference>
<dbReference type="GeneID" id="56338275"/>
<dbReference type="PATRIC" id="fig|1217662.4.peg.1041"/>
<protein>
    <submittedName>
        <fullName evidence="2">Uncharacterized protein</fullName>
    </submittedName>
</protein>
<dbReference type="EMBL" id="APPZ01000005">
    <property type="protein sequence ID" value="ENV73557.1"/>
    <property type="molecule type" value="Genomic_DNA"/>
</dbReference>
<reference evidence="2 3" key="1">
    <citation type="submission" date="2013-02" db="EMBL/GenBank/DDBJ databases">
        <title>The Genome Sequence of Acinetobacter johnsonii ANC 3681.</title>
        <authorList>
            <consortium name="The Broad Institute Genome Sequencing Platform"/>
            <consortium name="The Broad Institute Genome Sequencing Center for Infectious Disease"/>
            <person name="Cerqueira G."/>
            <person name="Feldgarden M."/>
            <person name="Courvalin P."/>
            <person name="Perichon B."/>
            <person name="Grillot-Courvalin C."/>
            <person name="Clermont D."/>
            <person name="Rocha E."/>
            <person name="Yoon E.-J."/>
            <person name="Nemec A."/>
            <person name="Walker B."/>
            <person name="Young S.K."/>
            <person name="Zeng Q."/>
            <person name="Gargeya S."/>
            <person name="Fitzgerald M."/>
            <person name="Haas B."/>
            <person name="Abouelleil A."/>
            <person name="Alvarado L."/>
            <person name="Arachchi H.M."/>
            <person name="Berlin A.M."/>
            <person name="Chapman S.B."/>
            <person name="Dewar J."/>
            <person name="Goldberg J."/>
            <person name="Griggs A."/>
            <person name="Gujja S."/>
            <person name="Hansen M."/>
            <person name="Howarth C."/>
            <person name="Imamovic A."/>
            <person name="Larimer J."/>
            <person name="McCowan C."/>
            <person name="Murphy C."/>
            <person name="Neiman D."/>
            <person name="Pearson M."/>
            <person name="Priest M."/>
            <person name="Roberts A."/>
            <person name="Saif S."/>
            <person name="Shea T."/>
            <person name="Sisk P."/>
            <person name="Sykes S."/>
            <person name="Wortman J."/>
            <person name="Nusbaum C."/>
            <person name="Birren B."/>
        </authorList>
    </citation>
    <scope>NUCLEOTIDE SEQUENCE [LARGE SCALE GENOMIC DNA]</scope>
    <source>
        <strain evidence="2 3">ANC 3681</strain>
    </source>
</reference>
<dbReference type="AlphaFoldDB" id="N9BIT7"/>
<evidence type="ECO:0000256" key="1">
    <source>
        <dbReference type="SAM" id="MobiDB-lite"/>
    </source>
</evidence>
<feature type="region of interest" description="Disordered" evidence="1">
    <location>
        <begin position="1"/>
        <end position="21"/>
    </location>
</feature>
<evidence type="ECO:0000313" key="2">
    <source>
        <dbReference type="EMBL" id="ENV73557.1"/>
    </source>
</evidence>
<accession>N9BIT7</accession>
<gene>
    <name evidence="2" type="ORF">F946_01069</name>
</gene>
<proteinExistence type="predicted"/>
<dbReference type="HOGENOM" id="CLU_770800_0_0_6"/>
<evidence type="ECO:0000313" key="3">
    <source>
        <dbReference type="Proteomes" id="UP000018444"/>
    </source>
</evidence>
<dbReference type="RefSeq" id="WP_004979913.1">
    <property type="nucleotide sequence ID" value="NZ_KB849705.1"/>
</dbReference>
<organism evidence="2 3">
    <name type="scientific">Acinetobacter johnsonii ANC 3681</name>
    <dbReference type="NCBI Taxonomy" id="1217662"/>
    <lineage>
        <taxon>Bacteria</taxon>
        <taxon>Pseudomonadati</taxon>
        <taxon>Pseudomonadota</taxon>
        <taxon>Gammaproteobacteria</taxon>
        <taxon>Moraxellales</taxon>
        <taxon>Moraxellaceae</taxon>
        <taxon>Acinetobacter</taxon>
    </lineage>
</organism>
<name>N9BIT7_ACIJO</name>